<protein>
    <recommendedName>
        <fullName evidence="6">Probable transcriptional regulatory protein ESZ91_10945</fullName>
    </recommendedName>
</protein>
<dbReference type="SUPFAM" id="SSF75625">
    <property type="entry name" value="YebC-like"/>
    <property type="match status" value="1"/>
</dbReference>
<dbReference type="FunFam" id="1.10.10.200:FF:000002">
    <property type="entry name" value="Probable transcriptional regulatory protein CLM62_37755"/>
    <property type="match status" value="1"/>
</dbReference>
<reference evidence="9 10" key="1">
    <citation type="journal article" date="2019" name="Gut">
        <title>Antibiotics-induced monodominance of a novel gut bacterial order.</title>
        <authorList>
            <person name="Hildebrand F."/>
            <person name="Moitinho-Silva L."/>
            <person name="Blasche S."/>
            <person name="Jahn M.T."/>
            <person name="Gossmann T.I."/>
            <person name="Heuerta-Cepas J."/>
            <person name="Hercog R."/>
            <person name="Luetge M."/>
            <person name="Bahram M."/>
            <person name="Pryszlak A."/>
            <person name="Alves R.J."/>
            <person name="Waszak S.M."/>
            <person name="Zhu A."/>
            <person name="Ye L."/>
            <person name="Costea P.I."/>
            <person name="Aalvink S."/>
            <person name="Belzer C."/>
            <person name="Forslund S.K."/>
            <person name="Sunagawa S."/>
            <person name="Hentschel U."/>
            <person name="Merten C."/>
            <person name="Patil K.R."/>
            <person name="Benes V."/>
            <person name="Bork P."/>
        </authorList>
    </citation>
    <scope>NUCLEOTIDE SEQUENCE [LARGE SCALE GENOMIC DNA]</scope>
    <source>
        <strain evidence="9 10">HDS1380</strain>
    </source>
</reference>
<dbReference type="PANTHER" id="PTHR12532">
    <property type="entry name" value="TRANSLATIONAL ACTIVATOR OF CYTOCHROME C OXIDASE 1"/>
    <property type="match status" value="1"/>
</dbReference>
<evidence type="ECO:0000259" key="8">
    <source>
        <dbReference type="Pfam" id="PF20772"/>
    </source>
</evidence>
<evidence type="ECO:0000256" key="1">
    <source>
        <dbReference type="ARBA" id="ARBA00008724"/>
    </source>
</evidence>
<sequence>MSGHSKWHNIQAKKGKTDAARARVFTKLGREISVAAKGNPNPDTNSKLADAIAKAKANNMPNDNITRCIKKAAGELGAVNYENLTYEGYGVGGSALIITTLTDNKNRTVGDIRSTLSKCGGMLGNSGCVSYMFDNKGLLVVEKTLDMDEDTITEYAIEAGADDIVSQDDVFEIFTDPLNFSEVRKFLVEKGVEFLEADIRMIPQNKITLTDENVEIFLKLLDKLDELDDVQDVYHNVDLPEEEDED</sequence>
<dbReference type="InterPro" id="IPR002876">
    <property type="entry name" value="Transcrip_reg_TACO1-like"/>
</dbReference>
<dbReference type="InterPro" id="IPR049083">
    <property type="entry name" value="TACO1_YebC_N"/>
</dbReference>
<dbReference type="EMBL" id="SDOZ01000005">
    <property type="protein sequence ID" value="RXZ57863.1"/>
    <property type="molecule type" value="Genomic_DNA"/>
</dbReference>
<feature type="domain" description="TACO1/YebC-like N-terminal" evidence="8">
    <location>
        <begin position="5"/>
        <end position="75"/>
    </location>
</feature>
<comment type="subcellular location">
    <subcellularLocation>
        <location evidence="6">Cytoplasm</location>
    </subcellularLocation>
</comment>
<keyword evidence="2 6" id="KW-0963">Cytoplasm</keyword>
<dbReference type="FunFam" id="3.30.70.980:FF:000002">
    <property type="entry name" value="Probable transcriptional regulatory protein YebC"/>
    <property type="match status" value="1"/>
</dbReference>
<evidence type="ECO:0000256" key="4">
    <source>
        <dbReference type="ARBA" id="ARBA00023125"/>
    </source>
</evidence>
<dbReference type="NCBIfam" id="NF001030">
    <property type="entry name" value="PRK00110.1"/>
    <property type="match status" value="1"/>
</dbReference>
<organism evidence="9 10">
    <name type="scientific">Candidatus Borkfalkia ceftriaxoniphila</name>
    <dbReference type="NCBI Taxonomy" id="2508949"/>
    <lineage>
        <taxon>Bacteria</taxon>
        <taxon>Bacillati</taxon>
        <taxon>Bacillota</taxon>
        <taxon>Clostridia</taxon>
        <taxon>Christensenellales</taxon>
        <taxon>Christensenellaceae</taxon>
        <taxon>Candidatus Borkfalkia</taxon>
    </lineage>
</organism>
<keyword evidence="10" id="KW-1185">Reference proteome</keyword>
<evidence type="ECO:0000256" key="3">
    <source>
        <dbReference type="ARBA" id="ARBA00023015"/>
    </source>
</evidence>
<dbReference type="InterPro" id="IPR048300">
    <property type="entry name" value="TACO1_YebC-like_2nd/3rd_dom"/>
</dbReference>
<evidence type="ECO:0000313" key="9">
    <source>
        <dbReference type="EMBL" id="RXZ57863.1"/>
    </source>
</evidence>
<gene>
    <name evidence="9" type="ORF">ESZ91_10945</name>
</gene>
<dbReference type="OrthoDB" id="9781053at2"/>
<keyword evidence="3 6" id="KW-0805">Transcription regulation</keyword>
<evidence type="ECO:0000313" key="10">
    <source>
        <dbReference type="Proteomes" id="UP000291269"/>
    </source>
</evidence>
<dbReference type="GO" id="GO:0005829">
    <property type="term" value="C:cytosol"/>
    <property type="evidence" value="ECO:0007669"/>
    <property type="project" value="TreeGrafter"/>
</dbReference>
<dbReference type="InterPro" id="IPR026564">
    <property type="entry name" value="Transcrip_reg_TACO1-like_dom3"/>
</dbReference>
<feature type="domain" description="TACO1/YebC-like second and third" evidence="7">
    <location>
        <begin position="81"/>
        <end position="237"/>
    </location>
</feature>
<keyword evidence="5 6" id="KW-0804">Transcription</keyword>
<evidence type="ECO:0000256" key="5">
    <source>
        <dbReference type="ARBA" id="ARBA00023163"/>
    </source>
</evidence>
<keyword evidence="4 6" id="KW-0238">DNA-binding</keyword>
<dbReference type="Proteomes" id="UP000291269">
    <property type="component" value="Unassembled WGS sequence"/>
</dbReference>
<dbReference type="GO" id="GO:0006355">
    <property type="term" value="P:regulation of DNA-templated transcription"/>
    <property type="evidence" value="ECO:0007669"/>
    <property type="project" value="UniProtKB-UniRule"/>
</dbReference>
<dbReference type="PANTHER" id="PTHR12532:SF6">
    <property type="entry name" value="TRANSCRIPTIONAL REGULATORY PROTEIN YEBC-RELATED"/>
    <property type="match status" value="1"/>
</dbReference>
<evidence type="ECO:0000256" key="2">
    <source>
        <dbReference type="ARBA" id="ARBA00022490"/>
    </source>
</evidence>
<proteinExistence type="inferred from homology"/>
<dbReference type="NCBIfam" id="TIGR01033">
    <property type="entry name" value="YebC/PmpR family DNA-binding transcriptional regulator"/>
    <property type="match status" value="1"/>
</dbReference>
<accession>A0A4Q2K708</accession>
<dbReference type="Pfam" id="PF01709">
    <property type="entry name" value="Transcrip_reg"/>
    <property type="match status" value="1"/>
</dbReference>
<evidence type="ECO:0000259" key="7">
    <source>
        <dbReference type="Pfam" id="PF01709"/>
    </source>
</evidence>
<name>A0A4Q2K708_9FIRM</name>
<comment type="caution">
    <text evidence="9">The sequence shown here is derived from an EMBL/GenBank/DDBJ whole genome shotgun (WGS) entry which is preliminary data.</text>
</comment>
<comment type="similarity">
    <text evidence="1 6">Belongs to the TACO1 family.</text>
</comment>
<dbReference type="NCBIfam" id="NF009044">
    <property type="entry name" value="PRK12378.1"/>
    <property type="match status" value="1"/>
</dbReference>
<dbReference type="Gene3D" id="3.30.70.980">
    <property type="match status" value="2"/>
</dbReference>
<dbReference type="InterPro" id="IPR029072">
    <property type="entry name" value="YebC-like"/>
</dbReference>
<dbReference type="RefSeq" id="WP_129227219.1">
    <property type="nucleotide sequence ID" value="NZ_SDOZ01000005.1"/>
</dbReference>
<dbReference type="GO" id="GO:0003677">
    <property type="term" value="F:DNA binding"/>
    <property type="evidence" value="ECO:0007669"/>
    <property type="project" value="UniProtKB-UniRule"/>
</dbReference>
<evidence type="ECO:0000256" key="6">
    <source>
        <dbReference type="HAMAP-Rule" id="MF_00693"/>
    </source>
</evidence>
<dbReference type="AlphaFoldDB" id="A0A4Q2K708"/>
<dbReference type="InterPro" id="IPR017856">
    <property type="entry name" value="Integrase-like_N"/>
</dbReference>
<dbReference type="Pfam" id="PF20772">
    <property type="entry name" value="TACO1_YebC_N"/>
    <property type="match status" value="1"/>
</dbReference>
<dbReference type="HAMAP" id="MF_00693">
    <property type="entry name" value="Transcrip_reg_TACO1"/>
    <property type="match status" value="1"/>
</dbReference>
<dbReference type="Gene3D" id="1.10.10.200">
    <property type="match status" value="1"/>
</dbReference>